<feature type="region of interest" description="Disordered" evidence="1">
    <location>
        <begin position="19"/>
        <end position="41"/>
    </location>
</feature>
<keyword evidence="2" id="KW-0812">Transmembrane</keyword>
<feature type="transmembrane region" description="Helical" evidence="2">
    <location>
        <begin position="477"/>
        <end position="498"/>
    </location>
</feature>
<feature type="transmembrane region" description="Helical" evidence="2">
    <location>
        <begin position="446"/>
        <end position="465"/>
    </location>
</feature>
<keyword evidence="5" id="KW-1185">Reference proteome</keyword>
<feature type="domain" description="Acyltransferase 3" evidence="3">
    <location>
        <begin position="98"/>
        <end position="496"/>
    </location>
</feature>
<evidence type="ECO:0000313" key="5">
    <source>
        <dbReference type="Proteomes" id="UP000327013"/>
    </source>
</evidence>
<feature type="transmembrane region" description="Helical" evidence="2">
    <location>
        <begin position="364"/>
        <end position="386"/>
    </location>
</feature>
<evidence type="ECO:0000256" key="2">
    <source>
        <dbReference type="SAM" id="Phobius"/>
    </source>
</evidence>
<feature type="transmembrane region" description="Helical" evidence="2">
    <location>
        <begin position="279"/>
        <end position="302"/>
    </location>
</feature>
<dbReference type="AlphaFoldDB" id="A0A5N6KXY7"/>
<feature type="transmembrane region" description="Helical" evidence="2">
    <location>
        <begin position="195"/>
        <end position="214"/>
    </location>
</feature>
<dbReference type="PANTHER" id="PTHR23028:SF134">
    <property type="entry name" value="PUTATIVE (AFU_ORTHOLOGUE AFUA_4G08520)-RELATED"/>
    <property type="match status" value="1"/>
</dbReference>
<dbReference type="InterPro" id="IPR050879">
    <property type="entry name" value="Acyltransferase_3"/>
</dbReference>
<protein>
    <recommendedName>
        <fullName evidence="3">Acyltransferase 3 domain-containing protein</fullName>
    </recommendedName>
</protein>
<gene>
    <name evidence="4" type="ORF">FH972_024291</name>
</gene>
<feature type="transmembrane region" description="Helical" evidence="2">
    <location>
        <begin position="406"/>
        <end position="434"/>
    </location>
</feature>
<name>A0A5N6KXY7_9ROSI</name>
<evidence type="ECO:0000259" key="3">
    <source>
        <dbReference type="Pfam" id="PF01757"/>
    </source>
</evidence>
<feature type="transmembrane region" description="Helical" evidence="2">
    <location>
        <begin position="309"/>
        <end position="325"/>
    </location>
</feature>
<feature type="compositionally biased region" description="Basic and acidic residues" evidence="1">
    <location>
        <begin position="30"/>
        <end position="41"/>
    </location>
</feature>
<evidence type="ECO:0000256" key="1">
    <source>
        <dbReference type="SAM" id="MobiDB-lite"/>
    </source>
</evidence>
<dbReference type="InterPro" id="IPR002656">
    <property type="entry name" value="Acyl_transf_3_dom"/>
</dbReference>
<organism evidence="4 5">
    <name type="scientific">Carpinus fangiana</name>
    <dbReference type="NCBI Taxonomy" id="176857"/>
    <lineage>
        <taxon>Eukaryota</taxon>
        <taxon>Viridiplantae</taxon>
        <taxon>Streptophyta</taxon>
        <taxon>Embryophyta</taxon>
        <taxon>Tracheophyta</taxon>
        <taxon>Spermatophyta</taxon>
        <taxon>Magnoliopsida</taxon>
        <taxon>eudicotyledons</taxon>
        <taxon>Gunneridae</taxon>
        <taxon>Pentapetalae</taxon>
        <taxon>rosids</taxon>
        <taxon>fabids</taxon>
        <taxon>Fagales</taxon>
        <taxon>Betulaceae</taxon>
        <taxon>Carpinus</taxon>
    </lineage>
</organism>
<feature type="transmembrane region" description="Helical" evidence="2">
    <location>
        <begin position="145"/>
        <end position="166"/>
    </location>
</feature>
<dbReference type="Pfam" id="PF01757">
    <property type="entry name" value="Acyl_transf_3"/>
    <property type="match status" value="1"/>
</dbReference>
<dbReference type="PANTHER" id="PTHR23028">
    <property type="entry name" value="ACETYLTRANSFERASE"/>
    <property type="match status" value="1"/>
</dbReference>
<reference evidence="4 5" key="1">
    <citation type="submission" date="2019-06" db="EMBL/GenBank/DDBJ databases">
        <title>A chromosomal-level reference genome of Carpinus fangiana (Coryloideae, Betulaceae).</title>
        <authorList>
            <person name="Yang X."/>
            <person name="Wang Z."/>
            <person name="Zhang L."/>
            <person name="Hao G."/>
            <person name="Liu J."/>
            <person name="Yang Y."/>
        </authorList>
    </citation>
    <scope>NUCLEOTIDE SEQUENCE [LARGE SCALE GENOMIC DNA]</scope>
    <source>
        <strain evidence="4">Cfa_2016G</strain>
        <tissue evidence="4">Leaf</tissue>
    </source>
</reference>
<accession>A0A5N6KXY7</accession>
<proteinExistence type="predicted"/>
<dbReference type="OrthoDB" id="5819582at2759"/>
<comment type="caution">
    <text evidence="4">The sequence shown here is derived from an EMBL/GenBank/DDBJ whole genome shotgun (WGS) entry which is preliminary data.</text>
</comment>
<keyword evidence="2" id="KW-0472">Membrane</keyword>
<dbReference type="Proteomes" id="UP000327013">
    <property type="component" value="Unassembled WGS sequence"/>
</dbReference>
<evidence type="ECO:0000313" key="4">
    <source>
        <dbReference type="EMBL" id="KAB8360551.1"/>
    </source>
</evidence>
<keyword evidence="2" id="KW-1133">Transmembrane helix</keyword>
<dbReference type="EMBL" id="VIBQ01000017">
    <property type="protein sequence ID" value="KAB8360551.1"/>
    <property type="molecule type" value="Genomic_DNA"/>
</dbReference>
<sequence length="524" mass="60083">MMDHFDEKQETVRLLVSEELSPSEESSFDLEQRPQVPDRHKNSIPSLASFTRLPNYRSARCKNIANFALRVCIAILPSFIGDRFKNRPQDSPKLRPTAFLDGMRGVAAWCVFNTHLTSILAKQLGASWGHDERSYHFLQLPIVQLLYGGLHSVCLFFVISGIALSIGPISKMNKPTINQPSALRSLCSSTFRRPFRLFIPAFASTFLCFVLIRFDTYRLIKEQMVDETIILGWAWDADYPPRMESLWAQLHDLHTNNMKNLQIFNTYQNDNFKNRYNTVLWTIALEFRASLALFLAHAALYFIRRPLRIILIAGLLVMSLLTDSFEMPLFFAGYLVAEFWTTPTSASVLPTSSTGPLEHRGRRIALQIFSWILLAFGCFTASMPPYEPWLTPSFAWLEHLTPLGYNWVYFWIGTGCVLTVIAVGQIPVLVSFFSSAPIRYLGKISFSLYLVHIWIVRGFGVLIFYRVWSWTGKDNDFITFVGFALSYTTLLGIVVWIADIFWRVVEQPTVEAAKWVEGKLFRKD</sequence>
<dbReference type="GO" id="GO:0016747">
    <property type="term" value="F:acyltransferase activity, transferring groups other than amino-acyl groups"/>
    <property type="evidence" value="ECO:0007669"/>
    <property type="project" value="InterPro"/>
</dbReference>